<evidence type="ECO:0000313" key="8">
    <source>
        <dbReference type="EMBL" id="KAF2820366.1"/>
    </source>
</evidence>
<dbReference type="Gene3D" id="1.20.5.500">
    <property type="entry name" value="Single helix bin"/>
    <property type="match status" value="1"/>
</dbReference>
<protein>
    <recommendedName>
        <fullName evidence="6">ATPase inhibitor, mitochondrial</fullName>
    </recommendedName>
</protein>
<evidence type="ECO:0000313" key="9">
    <source>
        <dbReference type="Proteomes" id="UP000799424"/>
    </source>
</evidence>
<dbReference type="PANTHER" id="PTHR48417:SF1">
    <property type="entry name" value="ATP SYNTHASE F1 SUBUNIT EPSILON"/>
    <property type="match status" value="1"/>
</dbReference>
<proteinExistence type="inferred from homology"/>
<keyword evidence="3" id="KW-0809">Transit peptide</keyword>
<dbReference type="OrthoDB" id="5532350at2759"/>
<dbReference type="Pfam" id="PF04568">
    <property type="entry name" value="IATP"/>
    <property type="match status" value="1"/>
</dbReference>
<comment type="similarity">
    <text evidence="2 6">Belongs to the ATPase inhibitor family.</text>
</comment>
<sequence>MLRTSIIKSARSVAAPRYFSVAARRMAEGATGSGASRAGGSAAGDAFTKRETAAEELYIRQEEKAKLMAIKEKLKQQKQHIEDLDKHIDDVIKEGQASGQGEQK</sequence>
<accession>A0A6A6ZHB5</accession>
<feature type="coiled-coil region" evidence="7">
    <location>
        <begin position="60"/>
        <end position="94"/>
    </location>
</feature>
<evidence type="ECO:0000256" key="4">
    <source>
        <dbReference type="ARBA" id="ARBA00023054"/>
    </source>
</evidence>
<evidence type="ECO:0000256" key="7">
    <source>
        <dbReference type="SAM" id="Coils"/>
    </source>
</evidence>
<name>A0A6A6ZHB5_9PLEO</name>
<evidence type="ECO:0000256" key="6">
    <source>
        <dbReference type="RuleBase" id="RU368087"/>
    </source>
</evidence>
<organism evidence="8 9">
    <name type="scientific">Ophiobolus disseminans</name>
    <dbReference type="NCBI Taxonomy" id="1469910"/>
    <lineage>
        <taxon>Eukaryota</taxon>
        <taxon>Fungi</taxon>
        <taxon>Dikarya</taxon>
        <taxon>Ascomycota</taxon>
        <taxon>Pezizomycotina</taxon>
        <taxon>Dothideomycetes</taxon>
        <taxon>Pleosporomycetidae</taxon>
        <taxon>Pleosporales</taxon>
        <taxon>Pleosporineae</taxon>
        <taxon>Phaeosphaeriaceae</taxon>
        <taxon>Ophiobolus</taxon>
    </lineage>
</organism>
<dbReference type="GO" id="GO:0042030">
    <property type="term" value="F:ATPase inhibitor activity"/>
    <property type="evidence" value="ECO:0007669"/>
    <property type="project" value="InterPro"/>
</dbReference>
<keyword evidence="4 7" id="KW-0175">Coiled coil</keyword>
<gene>
    <name evidence="8" type="ORF">CC86DRAFT_398074</name>
</gene>
<dbReference type="SUPFAM" id="SSF64602">
    <property type="entry name" value="F1 ATPase inhibitor, IF1, C-terminal domain"/>
    <property type="match status" value="1"/>
</dbReference>
<dbReference type="PANTHER" id="PTHR48417">
    <property type="entry name" value="ATP SYNTHASE F1 SUBUNIT EPSILON"/>
    <property type="match status" value="1"/>
</dbReference>
<reference evidence="8" key="1">
    <citation type="journal article" date="2020" name="Stud. Mycol.">
        <title>101 Dothideomycetes genomes: a test case for predicting lifestyles and emergence of pathogens.</title>
        <authorList>
            <person name="Haridas S."/>
            <person name="Albert R."/>
            <person name="Binder M."/>
            <person name="Bloem J."/>
            <person name="Labutti K."/>
            <person name="Salamov A."/>
            <person name="Andreopoulos B."/>
            <person name="Baker S."/>
            <person name="Barry K."/>
            <person name="Bills G."/>
            <person name="Bluhm B."/>
            <person name="Cannon C."/>
            <person name="Castanera R."/>
            <person name="Culley D."/>
            <person name="Daum C."/>
            <person name="Ezra D."/>
            <person name="Gonzalez J."/>
            <person name="Henrissat B."/>
            <person name="Kuo A."/>
            <person name="Liang C."/>
            <person name="Lipzen A."/>
            <person name="Lutzoni F."/>
            <person name="Magnuson J."/>
            <person name="Mondo S."/>
            <person name="Nolan M."/>
            <person name="Ohm R."/>
            <person name="Pangilinan J."/>
            <person name="Park H.-J."/>
            <person name="Ramirez L."/>
            <person name="Alfaro M."/>
            <person name="Sun H."/>
            <person name="Tritt A."/>
            <person name="Yoshinaga Y."/>
            <person name="Zwiers L.-H."/>
            <person name="Turgeon B."/>
            <person name="Goodwin S."/>
            <person name="Spatafora J."/>
            <person name="Crous P."/>
            <person name="Grigoriev I."/>
        </authorList>
    </citation>
    <scope>NUCLEOTIDE SEQUENCE</scope>
    <source>
        <strain evidence="8">CBS 113818</strain>
    </source>
</reference>
<keyword evidence="9" id="KW-1185">Reference proteome</keyword>
<evidence type="ECO:0000256" key="5">
    <source>
        <dbReference type="ARBA" id="ARBA00023128"/>
    </source>
</evidence>
<dbReference type="Proteomes" id="UP000799424">
    <property type="component" value="Unassembled WGS sequence"/>
</dbReference>
<dbReference type="GO" id="GO:0005739">
    <property type="term" value="C:mitochondrion"/>
    <property type="evidence" value="ECO:0007669"/>
    <property type="project" value="UniProtKB-SubCell"/>
</dbReference>
<dbReference type="InterPro" id="IPR007648">
    <property type="entry name" value="ATPase_inhibitor_mt"/>
</dbReference>
<evidence type="ECO:0000256" key="1">
    <source>
        <dbReference type="ARBA" id="ARBA00004173"/>
    </source>
</evidence>
<keyword evidence="5" id="KW-0496">Mitochondrion</keyword>
<dbReference type="AlphaFoldDB" id="A0A6A6ZHB5"/>
<evidence type="ECO:0000256" key="2">
    <source>
        <dbReference type="ARBA" id="ARBA00010901"/>
    </source>
</evidence>
<dbReference type="EMBL" id="MU006241">
    <property type="protein sequence ID" value="KAF2820366.1"/>
    <property type="molecule type" value="Genomic_DNA"/>
</dbReference>
<comment type="function">
    <text evidence="6">Inhibits the enzyme activity of ATPase.</text>
</comment>
<evidence type="ECO:0000256" key="3">
    <source>
        <dbReference type="ARBA" id="ARBA00022946"/>
    </source>
</evidence>
<comment type="subcellular location">
    <subcellularLocation>
        <location evidence="1">Mitochondrion</location>
    </subcellularLocation>
</comment>